<evidence type="ECO:0000313" key="4">
    <source>
        <dbReference type="Proteomes" id="UP000828390"/>
    </source>
</evidence>
<evidence type="ECO:0000313" key="3">
    <source>
        <dbReference type="EMBL" id="KAH3814432.1"/>
    </source>
</evidence>
<keyword evidence="4" id="KW-1185">Reference proteome</keyword>
<keyword evidence="2" id="KW-0472">Membrane</keyword>
<gene>
    <name evidence="3" type="ORF">DPMN_142930</name>
</gene>
<dbReference type="Proteomes" id="UP000828390">
    <property type="component" value="Unassembled WGS sequence"/>
</dbReference>
<accession>A0A9D4JNW4</accession>
<reference evidence="3" key="2">
    <citation type="submission" date="2020-11" db="EMBL/GenBank/DDBJ databases">
        <authorList>
            <person name="McCartney M.A."/>
            <person name="Auch B."/>
            <person name="Kono T."/>
            <person name="Mallez S."/>
            <person name="Becker A."/>
            <person name="Gohl D.M."/>
            <person name="Silverstein K.A.T."/>
            <person name="Koren S."/>
            <person name="Bechman K.B."/>
            <person name="Herman A."/>
            <person name="Abrahante J.E."/>
            <person name="Garbe J."/>
        </authorList>
    </citation>
    <scope>NUCLEOTIDE SEQUENCE</scope>
    <source>
        <strain evidence="3">Duluth1</strain>
        <tissue evidence="3">Whole animal</tissue>
    </source>
</reference>
<protein>
    <submittedName>
        <fullName evidence="3">Uncharacterized protein</fullName>
    </submittedName>
</protein>
<keyword evidence="2" id="KW-0812">Transmembrane</keyword>
<feature type="compositionally biased region" description="Polar residues" evidence="1">
    <location>
        <begin position="229"/>
        <end position="242"/>
    </location>
</feature>
<feature type="region of interest" description="Disordered" evidence="1">
    <location>
        <begin position="175"/>
        <end position="272"/>
    </location>
</feature>
<evidence type="ECO:0000256" key="1">
    <source>
        <dbReference type="SAM" id="MobiDB-lite"/>
    </source>
</evidence>
<reference evidence="3" key="1">
    <citation type="journal article" date="2019" name="bioRxiv">
        <title>The Genome of the Zebra Mussel, Dreissena polymorpha: A Resource for Invasive Species Research.</title>
        <authorList>
            <person name="McCartney M.A."/>
            <person name="Auch B."/>
            <person name="Kono T."/>
            <person name="Mallez S."/>
            <person name="Zhang Y."/>
            <person name="Obille A."/>
            <person name="Becker A."/>
            <person name="Abrahante J.E."/>
            <person name="Garbe J."/>
            <person name="Badalamenti J.P."/>
            <person name="Herman A."/>
            <person name="Mangelson H."/>
            <person name="Liachko I."/>
            <person name="Sullivan S."/>
            <person name="Sone E.D."/>
            <person name="Koren S."/>
            <person name="Silverstein K.A.T."/>
            <person name="Beckman K.B."/>
            <person name="Gohl D.M."/>
        </authorList>
    </citation>
    <scope>NUCLEOTIDE SEQUENCE</scope>
    <source>
        <strain evidence="3">Duluth1</strain>
        <tissue evidence="3">Whole animal</tissue>
    </source>
</reference>
<comment type="caution">
    <text evidence="3">The sequence shown here is derived from an EMBL/GenBank/DDBJ whole genome shotgun (WGS) entry which is preliminary data.</text>
</comment>
<dbReference type="AlphaFoldDB" id="A0A9D4JNW4"/>
<sequence length="864" mass="90787">MTLSQNVEWWCSVPHCTAKAIQLSHVLSYFIREKYDSMCCKFKMKSAHTVTAIECHQQGFTIHNEQQKWMSYKYALLLFDCDGTTAVVHRRQLPENAAIGQQFELKESGNHLCEIVNLAETKDALNAWERTWSSSARSQLIDRKREKGASNGYLEQQNLQPIVLVDHIAGEVEQSVKRKRTSSVNQHVKKRNTAEKGQTKKGTSASKAASTPKTKATKAASTPKATSTIVTAQKGQTKQGTSAPKAASTPKTREPKAASTPKATSTIEGSNGRQINVLLQSSLHNGPGAVPMRIPNYVEHLNSDQRDVLQDILQNDKEHKSTMTEPAMTFVTCEQIANFVCVNTVNKKLDVFTQKIDKLEQLILSLSKSVSKVVNQNELIGKGESDICVNVYDSQGTDDVQASDDTFELDCSSLDVGFVGADSYSSVSAEGSFDVGFVGADSFSSVSVDGQGSRDLNVGLVGGDQSDVHNSEQDGEMVCIGRSRVIHSGRAAGIVGGSQSGVVDSGRAAGIVSGGQSGVDSGRAAGIVGRSQSGVDCGRAAGIVGGSQYGVDSGRSAGIVGASQSGIDSGRAAGIVGCSQSGVVDSGRAAEVVGGSQYGVDSCRAAGIVGGSQYGVDSGRAAGIVGGSHYGVDSVRAAGIVGGGQYGVDSGRAAGIVGGGRSVIVDDGRAVGMVGGGQFGVVDSARAAEIVGRSGFVDGRGDMEIVGGVRFTSGGSQGSCVSGGIGVPNYSSSNFDRTPLSVNRSFGNRPLMIIRCADDMGAVPPHAEIVLHKDVVDELLLEHKGSISKLSWSLAKQMFSEEDLYSGTFNGKGGRKVLSPRRKQLILKVVGYAFPGITGISGYVAAAINNGIRNRRNYKKKLPY</sequence>
<proteinExistence type="predicted"/>
<feature type="compositionally biased region" description="Polar residues" evidence="1">
    <location>
        <begin position="261"/>
        <end position="272"/>
    </location>
</feature>
<evidence type="ECO:0000256" key="2">
    <source>
        <dbReference type="SAM" id="Phobius"/>
    </source>
</evidence>
<feature type="compositionally biased region" description="Basic residues" evidence="1">
    <location>
        <begin position="177"/>
        <end position="191"/>
    </location>
</feature>
<organism evidence="3 4">
    <name type="scientific">Dreissena polymorpha</name>
    <name type="common">Zebra mussel</name>
    <name type="synonym">Mytilus polymorpha</name>
    <dbReference type="NCBI Taxonomy" id="45954"/>
    <lineage>
        <taxon>Eukaryota</taxon>
        <taxon>Metazoa</taxon>
        <taxon>Spiralia</taxon>
        <taxon>Lophotrochozoa</taxon>
        <taxon>Mollusca</taxon>
        <taxon>Bivalvia</taxon>
        <taxon>Autobranchia</taxon>
        <taxon>Heteroconchia</taxon>
        <taxon>Euheterodonta</taxon>
        <taxon>Imparidentia</taxon>
        <taxon>Neoheterodontei</taxon>
        <taxon>Myida</taxon>
        <taxon>Dreissenoidea</taxon>
        <taxon>Dreissenidae</taxon>
        <taxon>Dreissena</taxon>
    </lineage>
</organism>
<feature type="transmembrane region" description="Helical" evidence="2">
    <location>
        <begin position="829"/>
        <end position="852"/>
    </location>
</feature>
<keyword evidence="2" id="KW-1133">Transmembrane helix</keyword>
<feature type="compositionally biased region" description="Low complexity" evidence="1">
    <location>
        <begin position="200"/>
        <end position="228"/>
    </location>
</feature>
<dbReference type="EMBL" id="JAIWYP010000006">
    <property type="protein sequence ID" value="KAH3814432.1"/>
    <property type="molecule type" value="Genomic_DNA"/>
</dbReference>
<name>A0A9D4JNW4_DREPO</name>